<dbReference type="FunFam" id="3.40.50.720:FF:000094">
    <property type="entry name" value="Bifunctional protein FolD"/>
    <property type="match status" value="1"/>
</dbReference>
<dbReference type="GO" id="GO:0004488">
    <property type="term" value="F:methylenetetrahydrofolate dehydrogenase (NADP+) activity"/>
    <property type="evidence" value="ECO:0007669"/>
    <property type="project" value="UniProtKB-UniRule"/>
</dbReference>
<accession>L0HER8</accession>
<protein>
    <recommendedName>
        <fullName evidence="12">Bifunctional protein FolD</fullName>
    </recommendedName>
    <domain>
        <recommendedName>
            <fullName evidence="12">Methylenetetrahydrofolate dehydrogenase</fullName>
            <ecNumber evidence="12">1.5.1.5</ecNumber>
        </recommendedName>
    </domain>
    <domain>
        <recommendedName>
            <fullName evidence="12">Methenyltetrahydrofolate cyclohydrolase</fullName>
            <ecNumber evidence="12">3.5.4.9</ecNumber>
        </recommendedName>
    </domain>
</protein>
<comment type="function">
    <text evidence="12">Catalyzes the oxidation of 5,10-methylenetetrahydrofolate to 5,10-methenyltetrahydrofolate and then the hydrolysis of 5,10-methenyltetrahydrofolate to 10-formyltetrahydrofolate.</text>
</comment>
<evidence type="ECO:0000256" key="7">
    <source>
        <dbReference type="ARBA" id="ARBA00022857"/>
    </source>
</evidence>
<dbReference type="GO" id="GO:0004477">
    <property type="term" value="F:methenyltetrahydrofolate cyclohydrolase activity"/>
    <property type="evidence" value="ECO:0007669"/>
    <property type="project" value="UniProtKB-UniRule"/>
</dbReference>
<evidence type="ECO:0000259" key="13">
    <source>
        <dbReference type="Pfam" id="PF00763"/>
    </source>
</evidence>
<dbReference type="NCBIfam" id="NF010775">
    <property type="entry name" value="PRK14178.1"/>
    <property type="match status" value="1"/>
</dbReference>
<dbReference type="GO" id="GO:0009086">
    <property type="term" value="P:methionine biosynthetic process"/>
    <property type="evidence" value="ECO:0007669"/>
    <property type="project" value="UniProtKB-KW"/>
</dbReference>
<comment type="caution">
    <text evidence="12">Lacks conserved residue(s) required for the propagation of feature annotation.</text>
</comment>
<keyword evidence="9 12" id="KW-0368">Histidine biosynthesis</keyword>
<dbReference type="SUPFAM" id="SSF53223">
    <property type="entry name" value="Aminoacid dehydrogenase-like, N-terminal domain"/>
    <property type="match status" value="1"/>
</dbReference>
<dbReference type="GO" id="GO:0000105">
    <property type="term" value="P:L-histidine biosynthetic process"/>
    <property type="evidence" value="ECO:0007669"/>
    <property type="project" value="UniProtKB-KW"/>
</dbReference>
<dbReference type="UniPathway" id="UPA00193"/>
<evidence type="ECO:0000256" key="11">
    <source>
        <dbReference type="ARBA" id="ARBA00023268"/>
    </source>
</evidence>
<evidence type="ECO:0000256" key="1">
    <source>
        <dbReference type="ARBA" id="ARBA00004777"/>
    </source>
</evidence>
<keyword evidence="6 12" id="KW-0378">Hydrolase</keyword>
<dbReference type="GO" id="GO:0006164">
    <property type="term" value="P:purine nucleotide biosynthetic process"/>
    <property type="evidence" value="ECO:0007669"/>
    <property type="project" value="UniProtKB-KW"/>
</dbReference>
<evidence type="ECO:0000256" key="5">
    <source>
        <dbReference type="ARBA" id="ARBA00022755"/>
    </source>
</evidence>
<evidence type="ECO:0000256" key="2">
    <source>
        <dbReference type="ARBA" id="ARBA00011738"/>
    </source>
</evidence>
<keyword evidence="4 12" id="KW-0028">Amino-acid biosynthesis</keyword>
<dbReference type="InterPro" id="IPR046346">
    <property type="entry name" value="Aminoacid_DH-like_N_sf"/>
</dbReference>
<dbReference type="HOGENOM" id="CLU_034045_2_1_2"/>
<dbReference type="EMBL" id="CP003167">
    <property type="protein sequence ID" value="AGB01599.1"/>
    <property type="molecule type" value="Genomic_DNA"/>
</dbReference>
<keyword evidence="5 12" id="KW-0658">Purine biosynthesis</keyword>
<dbReference type="AlphaFoldDB" id="L0HER8"/>
<gene>
    <name evidence="12" type="primary">folD</name>
    <name evidence="15" type="ordered locus">Metfor_0529</name>
</gene>
<keyword evidence="16" id="KW-1185">Reference proteome</keyword>
<comment type="catalytic activity">
    <reaction evidence="12">
        <text>(6R)-5,10-methenyltetrahydrofolate + H2O = (6R)-10-formyltetrahydrofolate + H(+)</text>
        <dbReference type="Rhea" id="RHEA:23700"/>
        <dbReference type="ChEBI" id="CHEBI:15377"/>
        <dbReference type="ChEBI" id="CHEBI:15378"/>
        <dbReference type="ChEBI" id="CHEBI:57455"/>
        <dbReference type="ChEBI" id="CHEBI:195366"/>
        <dbReference type="EC" id="3.5.4.9"/>
    </reaction>
</comment>
<dbReference type="EC" id="3.5.4.9" evidence="12"/>
<dbReference type="InterPro" id="IPR020867">
    <property type="entry name" value="THF_DH/CycHdrlase_CS"/>
</dbReference>
<evidence type="ECO:0000256" key="3">
    <source>
        <dbReference type="ARBA" id="ARBA00022563"/>
    </source>
</evidence>
<keyword evidence="8 12" id="KW-0560">Oxidoreductase</keyword>
<feature type="domain" description="Tetrahydrofolate dehydrogenase/cyclohydrolase NAD(P)-binding" evidence="14">
    <location>
        <begin position="135"/>
        <end position="276"/>
    </location>
</feature>
<dbReference type="eggNOG" id="arCOG04538">
    <property type="taxonomic scope" value="Archaea"/>
</dbReference>
<evidence type="ECO:0000256" key="8">
    <source>
        <dbReference type="ARBA" id="ARBA00023002"/>
    </source>
</evidence>
<keyword evidence="3 12" id="KW-0554">One-carbon metabolism</keyword>
<feature type="binding site" evidence="12">
    <location>
        <begin position="161"/>
        <end position="163"/>
    </location>
    <ligand>
        <name>NADP(+)</name>
        <dbReference type="ChEBI" id="CHEBI:58349"/>
    </ligand>
</feature>
<name>L0HER8_METFS</name>
<dbReference type="Pfam" id="PF00763">
    <property type="entry name" value="THF_DHG_CYH"/>
    <property type="match status" value="1"/>
</dbReference>
<evidence type="ECO:0000256" key="10">
    <source>
        <dbReference type="ARBA" id="ARBA00023167"/>
    </source>
</evidence>
<evidence type="ECO:0000259" key="14">
    <source>
        <dbReference type="Pfam" id="PF02882"/>
    </source>
</evidence>
<dbReference type="Pfam" id="PF02882">
    <property type="entry name" value="THF_DHG_CYH_C"/>
    <property type="match status" value="1"/>
</dbReference>
<dbReference type="PANTHER" id="PTHR48099:SF5">
    <property type="entry name" value="C-1-TETRAHYDROFOLATE SYNTHASE, CYTOPLASMIC"/>
    <property type="match status" value="1"/>
</dbReference>
<dbReference type="EC" id="1.5.1.5" evidence="12"/>
<dbReference type="NCBIfam" id="NF010783">
    <property type="entry name" value="PRK14186.1"/>
    <property type="match status" value="1"/>
</dbReference>
<dbReference type="InterPro" id="IPR020630">
    <property type="entry name" value="THF_DH/CycHdrlase_cat_dom"/>
</dbReference>
<comment type="similarity">
    <text evidence="12">Belongs to the tetrahydrofolate dehydrogenase/cyclohydrolase family.</text>
</comment>
<dbReference type="Gene3D" id="3.40.50.720">
    <property type="entry name" value="NAD(P)-binding Rossmann-like Domain"/>
    <property type="match status" value="1"/>
</dbReference>
<dbReference type="RefSeq" id="WP_015284563.1">
    <property type="nucleotide sequence ID" value="NC_019943.1"/>
</dbReference>
<evidence type="ECO:0000256" key="4">
    <source>
        <dbReference type="ARBA" id="ARBA00022605"/>
    </source>
</evidence>
<evidence type="ECO:0000313" key="15">
    <source>
        <dbReference type="EMBL" id="AGB01599.1"/>
    </source>
</evidence>
<comment type="catalytic activity">
    <reaction evidence="12">
        <text>(6R)-5,10-methylene-5,6,7,8-tetrahydrofolate + NADP(+) = (6R)-5,10-methenyltetrahydrofolate + NADPH</text>
        <dbReference type="Rhea" id="RHEA:22812"/>
        <dbReference type="ChEBI" id="CHEBI:15636"/>
        <dbReference type="ChEBI" id="CHEBI:57455"/>
        <dbReference type="ChEBI" id="CHEBI:57783"/>
        <dbReference type="ChEBI" id="CHEBI:58349"/>
        <dbReference type="EC" id="1.5.1.5"/>
    </reaction>
</comment>
<dbReference type="Gene3D" id="3.40.50.10860">
    <property type="entry name" value="Leucine Dehydrogenase, chain A, domain 1"/>
    <property type="match status" value="1"/>
</dbReference>
<reference evidence="16" key="1">
    <citation type="submission" date="2011-12" db="EMBL/GenBank/DDBJ databases">
        <title>Complete sequence of Methanoregula formicicum SMSP.</title>
        <authorList>
            <person name="Lucas S."/>
            <person name="Han J."/>
            <person name="Lapidus A."/>
            <person name="Cheng J.-F."/>
            <person name="Goodwin L."/>
            <person name="Pitluck S."/>
            <person name="Peters L."/>
            <person name="Ovchinnikova G."/>
            <person name="Teshima H."/>
            <person name="Detter J.C."/>
            <person name="Han C."/>
            <person name="Tapia R."/>
            <person name="Land M."/>
            <person name="Hauser L."/>
            <person name="Kyrpides N."/>
            <person name="Ivanova N."/>
            <person name="Pagani I."/>
            <person name="Imachi H."/>
            <person name="Tamaki H."/>
            <person name="Sekiguchi Y."/>
            <person name="Kamagata Y."/>
            <person name="Cadillo-Quiroz H."/>
            <person name="Zinder S."/>
            <person name="Liu W.-T."/>
            <person name="Woyke T."/>
        </authorList>
    </citation>
    <scope>NUCLEOTIDE SEQUENCE [LARGE SCALE GENOMIC DNA]</scope>
    <source>
        <strain evidence="16">DSM 22288 / NBRC 105244 / SMSP</strain>
    </source>
</reference>
<dbReference type="FunFam" id="3.40.50.10860:FF:000005">
    <property type="entry name" value="C-1-tetrahydrofolate synthase, cytoplasmic, putative"/>
    <property type="match status" value="1"/>
</dbReference>
<dbReference type="PROSITE" id="PS00767">
    <property type="entry name" value="THF_DHG_CYH_2"/>
    <property type="match status" value="1"/>
</dbReference>
<keyword evidence="10 12" id="KW-0486">Methionine biosynthesis</keyword>
<evidence type="ECO:0000313" key="16">
    <source>
        <dbReference type="Proteomes" id="UP000010824"/>
    </source>
</evidence>
<dbReference type="GO" id="GO:0035999">
    <property type="term" value="P:tetrahydrofolate interconversion"/>
    <property type="evidence" value="ECO:0007669"/>
    <property type="project" value="UniProtKB-UniRule"/>
</dbReference>
<dbReference type="SUPFAM" id="SSF51735">
    <property type="entry name" value="NAD(P)-binding Rossmann-fold domains"/>
    <property type="match status" value="1"/>
</dbReference>
<dbReference type="InParanoid" id="L0HER8"/>
<dbReference type="HAMAP" id="MF_01576">
    <property type="entry name" value="THF_DHG_CYH"/>
    <property type="match status" value="1"/>
</dbReference>
<dbReference type="InterPro" id="IPR000672">
    <property type="entry name" value="THF_DH/CycHdrlase"/>
</dbReference>
<comment type="subunit">
    <text evidence="2 12">Homodimer.</text>
</comment>
<dbReference type="KEGG" id="mfo:Metfor_0529"/>
<organism evidence="15 16">
    <name type="scientific">Methanoregula formicica (strain DSM 22288 / NBRC 105244 / SMSP)</name>
    <dbReference type="NCBI Taxonomy" id="593750"/>
    <lineage>
        <taxon>Archaea</taxon>
        <taxon>Methanobacteriati</taxon>
        <taxon>Methanobacteriota</taxon>
        <taxon>Stenosarchaea group</taxon>
        <taxon>Methanomicrobia</taxon>
        <taxon>Methanomicrobiales</taxon>
        <taxon>Methanoregulaceae</taxon>
        <taxon>Methanoregula</taxon>
    </lineage>
</organism>
<comment type="pathway">
    <text evidence="1 12">One-carbon metabolism; tetrahydrofolate interconversion.</text>
</comment>
<dbReference type="OrthoDB" id="9455at2157"/>
<dbReference type="GeneID" id="14309202"/>
<dbReference type="InterPro" id="IPR020631">
    <property type="entry name" value="THF_DH/CycHdrlase_NAD-bd_dom"/>
</dbReference>
<dbReference type="PANTHER" id="PTHR48099">
    <property type="entry name" value="C-1-TETRAHYDROFOLATE SYNTHASE, CYTOPLASMIC-RELATED"/>
    <property type="match status" value="1"/>
</dbReference>
<dbReference type="GO" id="GO:0005829">
    <property type="term" value="C:cytosol"/>
    <property type="evidence" value="ECO:0007669"/>
    <property type="project" value="TreeGrafter"/>
</dbReference>
<dbReference type="InterPro" id="IPR036291">
    <property type="entry name" value="NAD(P)-bd_dom_sf"/>
</dbReference>
<evidence type="ECO:0000256" key="6">
    <source>
        <dbReference type="ARBA" id="ARBA00022801"/>
    </source>
</evidence>
<dbReference type="CDD" id="cd01080">
    <property type="entry name" value="NAD_bind_m-THF_DH_Cyclohyd"/>
    <property type="match status" value="1"/>
</dbReference>
<dbReference type="STRING" id="593750.Metfor_0529"/>
<evidence type="ECO:0000256" key="9">
    <source>
        <dbReference type="ARBA" id="ARBA00023102"/>
    </source>
</evidence>
<keyword evidence="7 12" id="KW-0521">NADP</keyword>
<feature type="binding site" evidence="12">
    <location>
        <position position="227"/>
    </location>
    <ligand>
        <name>NADP(+)</name>
        <dbReference type="ChEBI" id="CHEBI:58349"/>
    </ligand>
</feature>
<evidence type="ECO:0000256" key="12">
    <source>
        <dbReference type="HAMAP-Rule" id="MF_01576"/>
    </source>
</evidence>
<feature type="domain" description="Tetrahydrofolate dehydrogenase/cyclohydrolase catalytic" evidence="13">
    <location>
        <begin position="5"/>
        <end position="116"/>
    </location>
</feature>
<reference evidence="15 16" key="2">
    <citation type="journal article" date="2014" name="Genome Announc.">
        <title>Complete Genome Sequence of Methanoregula formicica SMSPT, a Mesophilic Hydrogenotrophic Methanogen Isolated from a Methanogenic Upflow Anaerobic Sludge Blanket Reactor.</title>
        <authorList>
            <person name="Yamamoto K."/>
            <person name="Tamaki H."/>
            <person name="Cadillo-Quiroz H."/>
            <person name="Imachi H."/>
            <person name="Kyrpides N."/>
            <person name="Woyke T."/>
            <person name="Goodwin L."/>
            <person name="Zinder S.H."/>
            <person name="Kamagata Y."/>
            <person name="Liu W.T."/>
        </authorList>
    </citation>
    <scope>NUCLEOTIDE SEQUENCE [LARGE SCALE GENOMIC DNA]</scope>
    <source>
        <strain evidence="16">DSM 22288 / NBRC 105244 / SMSP</strain>
    </source>
</reference>
<keyword evidence="11 12" id="KW-0511">Multifunctional enzyme</keyword>
<sequence>MATILDGKQTSEKRLETLREAIAGSGLHPKLATVIVGNDPASQMYVRMKHKACEKVGIASVGVELPADATTRTVVDKVRALNRDGSVDGILVQLPLPSQVDTGRVINAISPEKDVDGYHPENMGHLFLGKPRFSSCTPTGIMTLLAEYQIPVAGARAVVAGRSIDVGRPMAALLLNADATVTICHSKTKDLAEELKRADILVSAVGKPHFITKEMVKEGAVVIDVGINQLEGKLVGDVDFEAVKEVASAITPVPGGVGPMTIATLMENTFRSAQERACDRVL</sequence>
<dbReference type="PRINTS" id="PR00085">
    <property type="entry name" value="THFDHDRGNASE"/>
</dbReference>
<dbReference type="Proteomes" id="UP000010824">
    <property type="component" value="Chromosome"/>
</dbReference>
<proteinExistence type="inferred from homology"/>